<proteinExistence type="predicted"/>
<dbReference type="AlphaFoldDB" id="A0A939PEM1"/>
<dbReference type="Proteomes" id="UP000669179">
    <property type="component" value="Unassembled WGS sequence"/>
</dbReference>
<keyword evidence="3" id="KW-1185">Reference proteome</keyword>
<accession>A0A939PEM1</accession>
<dbReference type="EMBL" id="JAGEOJ010000003">
    <property type="protein sequence ID" value="MBO2447106.1"/>
    <property type="molecule type" value="Genomic_DNA"/>
</dbReference>
<evidence type="ECO:0000313" key="2">
    <source>
        <dbReference type="EMBL" id="MBO2447106.1"/>
    </source>
</evidence>
<gene>
    <name evidence="2" type="ORF">J4573_08400</name>
</gene>
<evidence type="ECO:0000313" key="3">
    <source>
        <dbReference type="Proteomes" id="UP000669179"/>
    </source>
</evidence>
<organism evidence="2 3">
    <name type="scientific">Actinomadura barringtoniae</name>
    <dbReference type="NCBI Taxonomy" id="1427535"/>
    <lineage>
        <taxon>Bacteria</taxon>
        <taxon>Bacillati</taxon>
        <taxon>Actinomycetota</taxon>
        <taxon>Actinomycetes</taxon>
        <taxon>Streptosporangiales</taxon>
        <taxon>Thermomonosporaceae</taxon>
        <taxon>Actinomadura</taxon>
    </lineage>
</organism>
<evidence type="ECO:0008006" key="4">
    <source>
        <dbReference type="Google" id="ProtNLM"/>
    </source>
</evidence>
<name>A0A939PEM1_9ACTN</name>
<protein>
    <recommendedName>
        <fullName evidence="4">DGQHR domain-containing protein</fullName>
    </recommendedName>
</protein>
<comment type="caution">
    <text evidence="2">The sequence shown here is derived from an EMBL/GenBank/DDBJ whole genome shotgun (WGS) entry which is preliminary data.</text>
</comment>
<dbReference type="RefSeq" id="WP_208254710.1">
    <property type="nucleotide sequence ID" value="NZ_JAGEOJ010000003.1"/>
</dbReference>
<feature type="region of interest" description="Disordered" evidence="1">
    <location>
        <begin position="106"/>
        <end position="167"/>
    </location>
</feature>
<evidence type="ECO:0000256" key="1">
    <source>
        <dbReference type="SAM" id="MobiDB-lite"/>
    </source>
</evidence>
<sequence length="167" mass="17873">MLDGVRPAARQTLRRIPGTKQDWVAPALLARDAEGCSFEKVDEHGAVGYLTVPWAIGGISSLRSIDGQHRVLGVAIEKQRITDAIAAIDRDMARKVSPEKVAKLRYQPAGTPTSARGTSPAMGTDASGWQGPAFVKGTRPKPTPITPPTSAAPMRTTTCDRCVRRTT</sequence>
<reference evidence="2" key="1">
    <citation type="submission" date="2021-03" db="EMBL/GenBank/DDBJ databases">
        <authorList>
            <person name="Kanchanasin P."/>
            <person name="Saeng-In P."/>
            <person name="Phongsopitanun W."/>
            <person name="Yuki M."/>
            <person name="Kudo T."/>
            <person name="Ohkuma M."/>
            <person name="Tanasupawat S."/>
        </authorList>
    </citation>
    <scope>NUCLEOTIDE SEQUENCE</scope>
    <source>
        <strain evidence="2">GKU 128</strain>
    </source>
</reference>